<feature type="region of interest" description="Disordered" evidence="6">
    <location>
        <begin position="1"/>
        <end position="22"/>
    </location>
</feature>
<dbReference type="EMBL" id="AZJI01000007">
    <property type="protein sequence ID" value="ETD22873.1"/>
    <property type="molecule type" value="Genomic_DNA"/>
</dbReference>
<dbReference type="Proteomes" id="UP000018731">
    <property type="component" value="Unassembled WGS sequence"/>
</dbReference>
<evidence type="ECO:0000313" key="9">
    <source>
        <dbReference type="Proteomes" id="UP000018731"/>
    </source>
</evidence>
<evidence type="ECO:0000313" key="8">
    <source>
        <dbReference type="EMBL" id="ETD22873.1"/>
    </source>
</evidence>
<dbReference type="eggNOG" id="COG2761">
    <property type="taxonomic scope" value="Bacteria"/>
</dbReference>
<dbReference type="PATRIC" id="fig|1357400.3.peg.2251"/>
<evidence type="ECO:0000256" key="6">
    <source>
        <dbReference type="SAM" id="MobiDB-lite"/>
    </source>
</evidence>
<dbReference type="AlphaFoldDB" id="V8C631"/>
<keyword evidence="9" id="KW-1185">Reference proteome</keyword>
<keyword evidence="4" id="KW-1015">Disulfide bond</keyword>
<reference evidence="8 9" key="1">
    <citation type="journal article" date="2014" name="Genome Announc.">
        <title>Draft genome sequences of six enterohepatic helicobacter species isolated from humans and one from rhesus macaques.</title>
        <authorList>
            <person name="Shen Z."/>
            <person name="Sheh A."/>
            <person name="Young S.K."/>
            <person name="Abouelliel A."/>
            <person name="Ward D.V."/>
            <person name="Earl A.M."/>
            <person name="Fox J.G."/>
        </authorList>
    </citation>
    <scope>NUCLEOTIDE SEQUENCE [LARGE SCALE GENOMIC DNA]</scope>
    <source>
        <strain evidence="8 9">MIT 99-5501</strain>
    </source>
</reference>
<evidence type="ECO:0000256" key="1">
    <source>
        <dbReference type="ARBA" id="ARBA00005791"/>
    </source>
</evidence>
<dbReference type="SUPFAM" id="SSF52833">
    <property type="entry name" value="Thioredoxin-like"/>
    <property type="match status" value="1"/>
</dbReference>
<dbReference type="GO" id="GO:0016491">
    <property type="term" value="F:oxidoreductase activity"/>
    <property type="evidence" value="ECO:0007669"/>
    <property type="project" value="InterPro"/>
</dbReference>
<evidence type="ECO:0000256" key="4">
    <source>
        <dbReference type="ARBA" id="ARBA00023157"/>
    </source>
</evidence>
<dbReference type="CDD" id="cd03019">
    <property type="entry name" value="DsbA_DsbA"/>
    <property type="match status" value="1"/>
</dbReference>
<dbReference type="OrthoDB" id="9151934at2"/>
<dbReference type="Pfam" id="PF01323">
    <property type="entry name" value="DSBA"/>
    <property type="match status" value="1"/>
</dbReference>
<gene>
    <name evidence="8" type="ORF">HMPREF2086_01672</name>
</gene>
<comment type="caution">
    <text evidence="8">The sequence shown here is derived from an EMBL/GenBank/DDBJ whole genome shotgun (WGS) entry which is preliminary data.</text>
</comment>
<keyword evidence="3" id="KW-0732">Signal</keyword>
<sequence>MSKNHFAQEIQKTQENPKNTRKSKNQIKIFVKSFAQNVRDDFANVIKAKIAVVSLLAGLLSLSVAYTQGTAQNLAQNPKSDFKRYELKEGRDFVVLKEPLPNAQNSVIEIFSYACPFCYRYSKILPKVIESLPKNVEFKPYHLEKMGDYGKVASQVFAVLLDKDKKSNITTKDSKSAFLKAQNAYFSEYNIKKERWGQGKNLQAFLHTGLDAAGVKIEEFYAALQESGVQEILRSWEAGYEVAIIQGVPAFVVNGKYLIYTKSIASLKDLEYKIDELLKK</sequence>
<evidence type="ECO:0000256" key="3">
    <source>
        <dbReference type="ARBA" id="ARBA00022729"/>
    </source>
</evidence>
<evidence type="ECO:0000256" key="2">
    <source>
        <dbReference type="ARBA" id="ARBA00013831"/>
    </source>
</evidence>
<feature type="compositionally biased region" description="Polar residues" evidence="6">
    <location>
        <begin position="1"/>
        <end position="17"/>
    </location>
</feature>
<comment type="similarity">
    <text evidence="1">Belongs to the thioredoxin family. DsbA subfamily.</text>
</comment>
<dbReference type="PANTHER" id="PTHR35891">
    <property type="entry name" value="THIOL:DISULFIDE INTERCHANGE PROTEIN DSBA"/>
    <property type="match status" value="1"/>
</dbReference>
<dbReference type="PANTHER" id="PTHR35891:SF3">
    <property type="entry name" value="THIOL:DISULFIDE INTERCHANGE PROTEIN DSBL"/>
    <property type="match status" value="1"/>
</dbReference>
<dbReference type="InterPro" id="IPR023205">
    <property type="entry name" value="DsbA/DsbL"/>
</dbReference>
<accession>V8C631</accession>
<protein>
    <recommendedName>
        <fullName evidence="2">Thiol:disulfide interchange protein DsbA</fullName>
    </recommendedName>
</protein>
<dbReference type="InterPro" id="IPR050824">
    <property type="entry name" value="Thiol_disulfide_DsbA"/>
</dbReference>
<dbReference type="HOGENOM" id="CLU_993132_0_0_7"/>
<dbReference type="InterPro" id="IPR036249">
    <property type="entry name" value="Thioredoxin-like_sf"/>
</dbReference>
<keyword evidence="5" id="KW-0676">Redox-active center</keyword>
<proteinExistence type="inferred from homology"/>
<dbReference type="Gene3D" id="3.40.30.10">
    <property type="entry name" value="Glutaredoxin"/>
    <property type="match status" value="1"/>
</dbReference>
<organism evidence="8 9">
    <name type="scientific">Helicobacter macacae MIT 99-5501</name>
    <dbReference type="NCBI Taxonomy" id="1357400"/>
    <lineage>
        <taxon>Bacteria</taxon>
        <taxon>Pseudomonadati</taxon>
        <taxon>Campylobacterota</taxon>
        <taxon>Epsilonproteobacteria</taxon>
        <taxon>Campylobacterales</taxon>
        <taxon>Helicobacteraceae</taxon>
        <taxon>Helicobacter</taxon>
    </lineage>
</organism>
<dbReference type="STRING" id="1357400.HMPREF2086_01672"/>
<dbReference type="RefSeq" id="WP_023928434.1">
    <property type="nucleotide sequence ID" value="NZ_KI669455.1"/>
</dbReference>
<evidence type="ECO:0000256" key="5">
    <source>
        <dbReference type="ARBA" id="ARBA00023284"/>
    </source>
</evidence>
<dbReference type="InterPro" id="IPR001853">
    <property type="entry name" value="DSBA-like_thioredoxin_dom"/>
</dbReference>
<name>V8C631_9HELI</name>
<evidence type="ECO:0000259" key="7">
    <source>
        <dbReference type="Pfam" id="PF01323"/>
    </source>
</evidence>
<feature type="domain" description="DSBA-like thioredoxin" evidence="7">
    <location>
        <begin position="107"/>
        <end position="266"/>
    </location>
</feature>